<dbReference type="PANTHER" id="PTHR43806">
    <property type="entry name" value="PEPTIDASE S8"/>
    <property type="match status" value="1"/>
</dbReference>
<dbReference type="PANTHER" id="PTHR43806:SF11">
    <property type="entry name" value="CEREVISIN-RELATED"/>
    <property type="match status" value="1"/>
</dbReference>
<protein>
    <submittedName>
        <fullName evidence="12">S8 family serine peptidase</fullName>
    </submittedName>
</protein>
<evidence type="ECO:0000259" key="11">
    <source>
        <dbReference type="Pfam" id="PF02225"/>
    </source>
</evidence>
<evidence type="ECO:0000256" key="5">
    <source>
        <dbReference type="ARBA" id="ARBA00022729"/>
    </source>
</evidence>
<keyword evidence="5" id="KW-0732">Signal</keyword>
<dbReference type="InterPro" id="IPR000209">
    <property type="entry name" value="Peptidase_S8/S53_dom"/>
</dbReference>
<dbReference type="Proteomes" id="UP001235064">
    <property type="component" value="Unassembled WGS sequence"/>
</dbReference>
<feature type="active site" description="Charge relay system" evidence="8">
    <location>
        <position position="132"/>
    </location>
</feature>
<feature type="active site" description="Charge relay system" evidence="8">
    <location>
        <position position="211"/>
    </location>
</feature>
<evidence type="ECO:0000256" key="2">
    <source>
        <dbReference type="ARBA" id="ARBA00022512"/>
    </source>
</evidence>
<reference evidence="12 13" key="1">
    <citation type="submission" date="2023-06" db="EMBL/GenBank/DDBJ databases">
        <title>Microbacterium sp. nov., isolated from a waste landfill.</title>
        <authorList>
            <person name="Wen W."/>
        </authorList>
    </citation>
    <scope>NUCLEOTIDE SEQUENCE [LARGE SCALE GENOMIC DNA]</scope>
    <source>
        <strain evidence="12 13">ASV49</strain>
    </source>
</reference>
<evidence type="ECO:0000256" key="6">
    <source>
        <dbReference type="ARBA" id="ARBA00022801"/>
    </source>
</evidence>
<dbReference type="EMBL" id="JASXSZ010000002">
    <property type="protein sequence ID" value="MDL9979029.1"/>
    <property type="molecule type" value="Genomic_DNA"/>
</dbReference>
<evidence type="ECO:0000313" key="12">
    <source>
        <dbReference type="EMBL" id="MDL9979029.1"/>
    </source>
</evidence>
<dbReference type="SUPFAM" id="SSF52743">
    <property type="entry name" value="Subtilisin-like"/>
    <property type="match status" value="1"/>
</dbReference>
<dbReference type="Pfam" id="PF02225">
    <property type="entry name" value="PA"/>
    <property type="match status" value="1"/>
</dbReference>
<keyword evidence="2" id="KW-0134">Cell wall</keyword>
<evidence type="ECO:0000259" key="10">
    <source>
        <dbReference type="Pfam" id="PF00082"/>
    </source>
</evidence>
<evidence type="ECO:0000313" key="13">
    <source>
        <dbReference type="Proteomes" id="UP001235064"/>
    </source>
</evidence>
<keyword evidence="6 8" id="KW-0378">Hydrolase</keyword>
<evidence type="ECO:0000256" key="4">
    <source>
        <dbReference type="ARBA" id="ARBA00022670"/>
    </source>
</evidence>
<feature type="domain" description="Peptidase S8/S53" evidence="10">
    <location>
        <begin position="123"/>
        <end position="583"/>
    </location>
</feature>
<dbReference type="InterPro" id="IPR013783">
    <property type="entry name" value="Ig-like_fold"/>
</dbReference>
<dbReference type="Gene3D" id="3.40.50.200">
    <property type="entry name" value="Peptidase S8/S53 domain"/>
    <property type="match status" value="1"/>
</dbReference>
<evidence type="ECO:0000256" key="8">
    <source>
        <dbReference type="PROSITE-ProRule" id="PRU01240"/>
    </source>
</evidence>
<comment type="caution">
    <text evidence="12">The sequence shown here is derived from an EMBL/GenBank/DDBJ whole genome shotgun (WGS) entry which is preliminary data.</text>
</comment>
<dbReference type="InterPro" id="IPR022398">
    <property type="entry name" value="Peptidase_S8_His-AS"/>
</dbReference>
<dbReference type="InterPro" id="IPR003137">
    <property type="entry name" value="PA_domain"/>
</dbReference>
<dbReference type="Gene3D" id="3.50.30.30">
    <property type="match status" value="1"/>
</dbReference>
<dbReference type="Pfam" id="PF00082">
    <property type="entry name" value="Peptidase_S8"/>
    <property type="match status" value="1"/>
</dbReference>
<dbReference type="PRINTS" id="PR00723">
    <property type="entry name" value="SUBTILISIN"/>
</dbReference>
<dbReference type="InterPro" id="IPR046450">
    <property type="entry name" value="PA_dom_sf"/>
</dbReference>
<dbReference type="InterPro" id="IPR015500">
    <property type="entry name" value="Peptidase_S8_subtilisin-rel"/>
</dbReference>
<dbReference type="InterPro" id="IPR023828">
    <property type="entry name" value="Peptidase_S8_Ser-AS"/>
</dbReference>
<dbReference type="InterPro" id="IPR036852">
    <property type="entry name" value="Peptidase_S8/S53_dom_sf"/>
</dbReference>
<dbReference type="Gene3D" id="2.60.40.10">
    <property type="entry name" value="Immunoglobulins"/>
    <property type="match status" value="1"/>
</dbReference>
<keyword evidence="3" id="KW-0964">Secreted</keyword>
<dbReference type="PROSITE" id="PS00136">
    <property type="entry name" value="SUBTILASE_ASP"/>
    <property type="match status" value="1"/>
</dbReference>
<dbReference type="SUPFAM" id="SSF52025">
    <property type="entry name" value="PA domain"/>
    <property type="match status" value="1"/>
</dbReference>
<feature type="active site" description="Charge relay system" evidence="8">
    <location>
        <position position="545"/>
    </location>
</feature>
<dbReference type="CDD" id="cd07474">
    <property type="entry name" value="Peptidases_S8_subtilisin_Vpr-like"/>
    <property type="match status" value="1"/>
</dbReference>
<dbReference type="PROSITE" id="PS51892">
    <property type="entry name" value="SUBTILASE"/>
    <property type="match status" value="1"/>
</dbReference>
<evidence type="ECO:0000256" key="1">
    <source>
        <dbReference type="ARBA" id="ARBA00011073"/>
    </source>
</evidence>
<comment type="similarity">
    <text evidence="1 8 9">Belongs to the peptidase S8 family.</text>
</comment>
<dbReference type="InterPro" id="IPR050131">
    <property type="entry name" value="Peptidase_S8_subtilisin-like"/>
</dbReference>
<dbReference type="PROSITE" id="PS00137">
    <property type="entry name" value="SUBTILASE_HIS"/>
    <property type="match status" value="1"/>
</dbReference>
<evidence type="ECO:0000256" key="3">
    <source>
        <dbReference type="ARBA" id="ARBA00022525"/>
    </source>
</evidence>
<dbReference type="InterPro" id="IPR034213">
    <property type="entry name" value="S8_Vpr-like"/>
</dbReference>
<feature type="domain" description="PA" evidence="11">
    <location>
        <begin position="390"/>
        <end position="477"/>
    </location>
</feature>
<name>A0ABT7MX50_9MICO</name>
<sequence length="988" mass="99214">MAADPNGRVNVIVELSGDPTTVVQAKQGRKLTGQERADIKGSLKKQQDAITGAIKGKGGKIVAQMQSAYNGIQVSIPADAVDAVAALPNVVAIHAARTYTIDNAVSVPFLGVPQVWQSTGFTGKNVKVGIIDTGIDYTHANFGGPGTVAAYDAALKTDTQPADPALFGPGAPRIKGGWDLVGDDYNADPSDPKTYQPVPHPDPNPLDCQGHGSHVAGTAAGDGVNADGTTYTGPYNDTTPSHDFRIGPGVAPQADLYAIRVFGCAGSTDVVVPAIDWAVDNGMDVINMSLGSPFGRAGDADAVAATNAVGAGVTVVASAGNEGPSPYISGSPSSGDGVISVSAVDSTAEFPGASISVNGSSIQAINANGADLSGLPPMTVVPVMQGGALSLGCDPALFTAAGITPGGNQVAVVARGDCARVSKAIYGQAAGAAAVIMVNNADGYPPFEGAITSNPDTGEKADVTIPFLGVPLSSGPALIAAHGQTATITAAMLPNPTFKGYASFTSSGPRSGDSAIGPDVAAPGVSIRSTAVGTGNDSEVLSGTSMAAPHVAGVAALAVQAHPKWSSADIASAIISTANPDMVAGRNLVRGGVGLVNPAQVVATQVTAVGDNYKTDNGKSRQAELNFGFQESSKDFKGTKQVTLVNHGNAAVTYSVSSAKSDQSLVGASVTFNASKVTVPANGTANVTVSLSAPASAIPAKVDSGNDFGFSEISGDVVLTSGSSTLRVPYLLVPHATSNVTASTSGKATADGTSIALKNQNGALTGTADFYTWGLEDKQDVSKKLVDTGYDLRAVGVQSFPFSGTQLMVFAVSTHQRWSNAASNEYDIVIDTDGDGKADYAVFSADSGLVRTGSSDGVSEVFVENLKTGALGASGFLADAPTDSSTILLPVRASALGLTAAKGGFTYTAQARSVSGTGSDSIDGTAAYNPWAPALENGQYEEVAAGATVAVPVARDAAAFGAQKPLGVMTVVKDNANSASQALLTSVK</sequence>
<keyword evidence="13" id="KW-1185">Reference proteome</keyword>
<evidence type="ECO:0000256" key="7">
    <source>
        <dbReference type="ARBA" id="ARBA00022825"/>
    </source>
</evidence>
<dbReference type="PROSITE" id="PS00138">
    <property type="entry name" value="SUBTILASE_SER"/>
    <property type="match status" value="1"/>
</dbReference>
<organism evidence="12 13">
    <name type="scientific">Microbacterium candidum</name>
    <dbReference type="NCBI Taxonomy" id="3041922"/>
    <lineage>
        <taxon>Bacteria</taxon>
        <taxon>Bacillati</taxon>
        <taxon>Actinomycetota</taxon>
        <taxon>Actinomycetes</taxon>
        <taxon>Micrococcales</taxon>
        <taxon>Microbacteriaceae</taxon>
        <taxon>Microbacterium</taxon>
    </lineage>
</organism>
<dbReference type="InterPro" id="IPR023827">
    <property type="entry name" value="Peptidase_S8_Asp-AS"/>
</dbReference>
<keyword evidence="7 8" id="KW-0720">Serine protease</keyword>
<proteinExistence type="inferred from homology"/>
<dbReference type="RefSeq" id="WP_286287904.1">
    <property type="nucleotide sequence ID" value="NZ_JASXSZ010000002.1"/>
</dbReference>
<keyword evidence="4 8" id="KW-0645">Protease</keyword>
<evidence type="ECO:0000256" key="9">
    <source>
        <dbReference type="RuleBase" id="RU003355"/>
    </source>
</evidence>
<accession>A0ABT7MX50</accession>
<gene>
    <name evidence="12" type="ORF">QSV35_06770</name>
</gene>